<proteinExistence type="predicted"/>
<dbReference type="AlphaFoldDB" id="A0A6P1E0U3"/>
<evidence type="ECO:0008006" key="3">
    <source>
        <dbReference type="Google" id="ProtNLM"/>
    </source>
</evidence>
<evidence type="ECO:0000313" key="2">
    <source>
        <dbReference type="Proteomes" id="UP000465035"/>
    </source>
</evidence>
<gene>
    <name evidence="1" type="ORF">GQR93_00260</name>
</gene>
<accession>A0A6P1E0U3</accession>
<reference evidence="1 2" key="1">
    <citation type="submission" date="2019-12" db="EMBL/GenBank/DDBJ databases">
        <title>Lactobacillus hilgardii FLUB.</title>
        <authorList>
            <person name="Gustaw K."/>
        </authorList>
    </citation>
    <scope>NUCLEOTIDE SEQUENCE [LARGE SCALE GENOMIC DNA]</scope>
    <source>
        <strain evidence="1 2">FLUB</strain>
    </source>
</reference>
<dbReference type="SMR" id="A0A6P1E0U3"/>
<dbReference type="RefSeq" id="WP_003551090.1">
    <property type="nucleotide sequence ID" value="NZ_CABKOL010000106.1"/>
</dbReference>
<name>A0A6P1E0U3_LENHI</name>
<organism evidence="1 2">
    <name type="scientific">Lentilactobacillus hilgardii</name>
    <name type="common">Lactobacillus hilgardii</name>
    <dbReference type="NCBI Taxonomy" id="1588"/>
    <lineage>
        <taxon>Bacteria</taxon>
        <taxon>Bacillati</taxon>
        <taxon>Bacillota</taxon>
        <taxon>Bacilli</taxon>
        <taxon>Lactobacillales</taxon>
        <taxon>Lactobacillaceae</taxon>
        <taxon>Lentilactobacillus</taxon>
    </lineage>
</organism>
<evidence type="ECO:0000313" key="1">
    <source>
        <dbReference type="EMBL" id="QHB50757.1"/>
    </source>
</evidence>
<dbReference type="GeneID" id="69056781"/>
<protein>
    <recommendedName>
        <fullName evidence="3">SAP domain-containing protein</fullName>
    </recommendedName>
</protein>
<dbReference type="Pfam" id="PF18953">
    <property type="entry name" value="SAP_new25"/>
    <property type="match status" value="1"/>
</dbReference>
<sequence length="211" mass="24665">MTKLTHKKFKETYFYKAELVRICRNYGLPTQGTKAELNHYIDCFLSGIPANQIKPARTYQKAPSLKMSEISLDTPLVGSGFSFNNEARQFFATYFNVKKFSFTKEMAVIKRKAEADHNLSITVGDLINRAKEMTDSKQTWLKDLPEEQTYQWNNFVKDFCNSSKSHEFNKKMKVAAILWHHVKHSTGSKQYHDRLLDQFSEDIKPYHIKNH</sequence>
<dbReference type="Proteomes" id="UP000465035">
    <property type="component" value="Chromosome"/>
</dbReference>
<dbReference type="EMBL" id="CP047121">
    <property type="protein sequence ID" value="QHB50757.1"/>
    <property type="molecule type" value="Genomic_DNA"/>
</dbReference>